<sequence>MSIIIDIAEGKKILPHIVVVGTGANGSLILQNIAQMVSIFKLNGEIVAADPDVVESKVRP</sequence>
<dbReference type="AlphaFoldDB" id="A0A9X6V9K8"/>
<proteinExistence type="predicted"/>
<dbReference type="EMBL" id="NTUS01000055">
    <property type="protein sequence ID" value="PFB02783.1"/>
    <property type="molecule type" value="Genomic_DNA"/>
</dbReference>
<reference evidence="1 2" key="1">
    <citation type="submission" date="2017-09" db="EMBL/GenBank/DDBJ databases">
        <title>Large-scale bioinformatics analysis of Bacillus genomes uncovers conserved roles of natural products in bacterial physiology.</title>
        <authorList>
            <consortium name="Agbiome Team Llc"/>
            <person name="Bleich R.M."/>
            <person name="Kirk G.J."/>
            <person name="Santa Maria K.C."/>
            <person name="Allen S.E."/>
            <person name="Farag S."/>
            <person name="Shank E.A."/>
            <person name="Bowers A."/>
        </authorList>
    </citation>
    <scope>NUCLEOTIDE SEQUENCE [LARGE SCALE GENOMIC DNA]</scope>
    <source>
        <strain evidence="1 2">AFS015413</strain>
    </source>
</reference>
<evidence type="ECO:0000313" key="1">
    <source>
        <dbReference type="EMBL" id="PFB02783.1"/>
    </source>
</evidence>
<evidence type="ECO:0000313" key="2">
    <source>
        <dbReference type="Proteomes" id="UP000220397"/>
    </source>
</evidence>
<keyword evidence="1" id="KW-0012">Acyltransferase</keyword>
<accession>A0A9X6V9K8</accession>
<name>A0A9X6V9K8_BACTU</name>
<dbReference type="GO" id="GO:0016746">
    <property type="term" value="F:acyltransferase activity"/>
    <property type="evidence" value="ECO:0007669"/>
    <property type="project" value="UniProtKB-KW"/>
</dbReference>
<organism evidence="1 2">
    <name type="scientific">Bacillus thuringiensis</name>
    <dbReference type="NCBI Taxonomy" id="1428"/>
    <lineage>
        <taxon>Bacteria</taxon>
        <taxon>Bacillati</taxon>
        <taxon>Bacillota</taxon>
        <taxon>Bacilli</taxon>
        <taxon>Bacillales</taxon>
        <taxon>Bacillaceae</taxon>
        <taxon>Bacillus</taxon>
        <taxon>Bacillus cereus group</taxon>
    </lineage>
</organism>
<gene>
    <name evidence="1" type="ORF">CN398_16990</name>
</gene>
<protein>
    <submittedName>
        <fullName evidence="1">Acyltransferase</fullName>
    </submittedName>
</protein>
<dbReference type="Proteomes" id="UP000220397">
    <property type="component" value="Unassembled WGS sequence"/>
</dbReference>
<comment type="caution">
    <text evidence="1">The sequence shown here is derived from an EMBL/GenBank/DDBJ whole genome shotgun (WGS) entry which is preliminary data.</text>
</comment>
<keyword evidence="1" id="KW-0808">Transferase</keyword>